<evidence type="ECO:0000256" key="2">
    <source>
        <dbReference type="ARBA" id="ARBA00022603"/>
    </source>
</evidence>
<comment type="similarity">
    <text evidence="10">In the C-terminal section; belongs to the DAO family.</text>
</comment>
<proteinExistence type="inferred from homology"/>
<keyword evidence="5 10" id="KW-0949">S-adenosyl-L-methionine</keyword>
<feature type="domain" description="MnmC-like methyltransferase" evidence="12">
    <location>
        <begin position="122"/>
        <end position="242"/>
    </location>
</feature>
<evidence type="ECO:0000259" key="12">
    <source>
        <dbReference type="Pfam" id="PF05430"/>
    </source>
</evidence>
<dbReference type="Pfam" id="PF05430">
    <property type="entry name" value="Methyltransf_30"/>
    <property type="match status" value="1"/>
</dbReference>
<dbReference type="GO" id="GO:0004808">
    <property type="term" value="F:tRNA (5-methylaminomethyl-2-thiouridylate)(34)-methyltransferase activity"/>
    <property type="evidence" value="ECO:0007669"/>
    <property type="project" value="UniProtKB-EC"/>
</dbReference>
<dbReference type="InterPro" id="IPR017610">
    <property type="entry name" value="tRNA_S-uridine_synth_MnmC_C"/>
</dbReference>
<comment type="cofactor">
    <cofactor evidence="10">
        <name>FAD</name>
        <dbReference type="ChEBI" id="CHEBI:57692"/>
    </cofactor>
</comment>
<dbReference type="EC" id="1.5.-.-" evidence="10"/>
<keyword evidence="4 10" id="KW-0808">Transferase</keyword>
<evidence type="ECO:0000313" key="13">
    <source>
        <dbReference type="EMBL" id="SMA50599.1"/>
    </source>
</evidence>
<dbReference type="NCBIfam" id="NF033855">
    <property type="entry name" value="tRNA_MNMC2"/>
    <property type="match status" value="1"/>
</dbReference>
<dbReference type="Gene3D" id="3.50.50.60">
    <property type="entry name" value="FAD/NAD(P)-binding domain"/>
    <property type="match status" value="1"/>
</dbReference>
<dbReference type="Pfam" id="PF01266">
    <property type="entry name" value="DAO"/>
    <property type="match status" value="1"/>
</dbReference>
<keyword evidence="3 10" id="KW-0285">Flavoprotein</keyword>
<dbReference type="EMBL" id="FWPT01000014">
    <property type="protein sequence ID" value="SMA50599.1"/>
    <property type="molecule type" value="Genomic_DNA"/>
</dbReference>
<dbReference type="RefSeq" id="WP_087113041.1">
    <property type="nucleotide sequence ID" value="NZ_CBCSCN010000017.1"/>
</dbReference>
<dbReference type="OrthoDB" id="9786494at2"/>
<keyword evidence="9 10" id="KW-0511">Multifunctional enzyme</keyword>
<comment type="similarity">
    <text evidence="10">In the N-terminal section; belongs to the methyltransferase superfamily. tRNA (mnm(5)s(2)U34)-methyltransferase family.</text>
</comment>
<comment type="catalytic activity">
    <reaction evidence="10">
        <text>5-aminomethyl-2-thiouridine(34) in tRNA + S-adenosyl-L-methionine = 5-methylaminomethyl-2-thiouridine(34) in tRNA + S-adenosyl-L-homocysteine + H(+)</text>
        <dbReference type="Rhea" id="RHEA:19569"/>
        <dbReference type="Rhea" id="RHEA-COMP:10195"/>
        <dbReference type="Rhea" id="RHEA-COMP:10197"/>
        <dbReference type="ChEBI" id="CHEBI:15378"/>
        <dbReference type="ChEBI" id="CHEBI:57856"/>
        <dbReference type="ChEBI" id="CHEBI:59789"/>
        <dbReference type="ChEBI" id="CHEBI:74454"/>
        <dbReference type="ChEBI" id="CHEBI:74455"/>
        <dbReference type="EC" id="2.1.1.61"/>
    </reaction>
</comment>
<comment type="function">
    <text evidence="10">Catalyzes the last two steps in the biosynthesis of 5-methylaminomethyl-2-thiouridine (mnm(5)s(2)U) at the wobble position (U34) in tRNA. Catalyzes the FAD-dependent demodification of cmnm(5)s(2)U34 to nm(5)s(2)U34, followed by the transfer of a methyl group from S-adenosyl-L-methionine to nm(5)s(2)U34, to form mnm(5)s(2)U34.</text>
</comment>
<dbReference type="PANTHER" id="PTHR13847">
    <property type="entry name" value="SARCOSINE DEHYDROGENASE-RELATED"/>
    <property type="match status" value="1"/>
</dbReference>
<dbReference type="InterPro" id="IPR029063">
    <property type="entry name" value="SAM-dependent_MTases_sf"/>
</dbReference>
<evidence type="ECO:0000256" key="10">
    <source>
        <dbReference type="HAMAP-Rule" id="MF_01102"/>
    </source>
</evidence>
<dbReference type="PANTHER" id="PTHR13847:SF283">
    <property type="entry name" value="TRNA 5-METHYLAMINOMETHYL-2-THIOURIDINE BIOSYNTHESIS BIFUNCTIONAL PROTEIN MNMC"/>
    <property type="match status" value="1"/>
</dbReference>
<accession>A0A1X7AR81</accession>
<dbReference type="EC" id="2.1.1.61" evidence="10"/>
<keyword evidence="1 10" id="KW-0963">Cytoplasm</keyword>
<evidence type="ECO:0000256" key="5">
    <source>
        <dbReference type="ARBA" id="ARBA00022691"/>
    </source>
</evidence>
<dbReference type="HAMAP" id="MF_01102">
    <property type="entry name" value="MnmC"/>
    <property type="match status" value="1"/>
</dbReference>
<evidence type="ECO:0000256" key="9">
    <source>
        <dbReference type="ARBA" id="ARBA00023268"/>
    </source>
</evidence>
<dbReference type="InterPro" id="IPR006076">
    <property type="entry name" value="FAD-dep_OxRdtase"/>
</dbReference>
<organism evidence="13 14">
    <name type="scientific">Parendozoicomonas haliclonae</name>
    <dbReference type="NCBI Taxonomy" id="1960125"/>
    <lineage>
        <taxon>Bacteria</taxon>
        <taxon>Pseudomonadati</taxon>
        <taxon>Pseudomonadota</taxon>
        <taxon>Gammaproteobacteria</taxon>
        <taxon>Oceanospirillales</taxon>
        <taxon>Endozoicomonadaceae</taxon>
        <taxon>Parendozoicomonas</taxon>
    </lineage>
</organism>
<dbReference type="Gene3D" id="3.40.50.150">
    <property type="entry name" value="Vaccinia Virus protein VP39"/>
    <property type="match status" value="1"/>
</dbReference>
<evidence type="ECO:0000259" key="11">
    <source>
        <dbReference type="Pfam" id="PF01266"/>
    </source>
</evidence>
<dbReference type="InterPro" id="IPR008471">
    <property type="entry name" value="MnmC-like_methylTransf"/>
</dbReference>
<keyword evidence="7 10" id="KW-0274">FAD</keyword>
<evidence type="ECO:0000313" key="14">
    <source>
        <dbReference type="Proteomes" id="UP000196573"/>
    </source>
</evidence>
<feature type="region of interest" description="FAD-dependent cmnm(5)s(2)U34 oxidoreductase" evidence="10">
    <location>
        <begin position="275"/>
        <end position="670"/>
    </location>
</feature>
<name>A0A1X7AR81_9GAMM</name>
<keyword evidence="6 10" id="KW-0819">tRNA processing</keyword>
<feature type="region of interest" description="tRNA (mnm(5)s(2)U34)-methyltransferase" evidence="10">
    <location>
        <begin position="1"/>
        <end position="245"/>
    </location>
</feature>
<evidence type="ECO:0000256" key="7">
    <source>
        <dbReference type="ARBA" id="ARBA00022827"/>
    </source>
</evidence>
<evidence type="ECO:0000256" key="1">
    <source>
        <dbReference type="ARBA" id="ARBA00022490"/>
    </source>
</evidence>
<evidence type="ECO:0000256" key="8">
    <source>
        <dbReference type="ARBA" id="ARBA00023002"/>
    </source>
</evidence>
<dbReference type="InterPro" id="IPR023032">
    <property type="entry name" value="tRNA_MAMT_biosynth_bifunc_MnmC"/>
</dbReference>
<keyword evidence="8 10" id="KW-0560">Oxidoreductase</keyword>
<dbReference type="NCBIfam" id="NF002481">
    <property type="entry name" value="PRK01747.1-2"/>
    <property type="match status" value="1"/>
</dbReference>
<dbReference type="GO" id="GO:0032259">
    <property type="term" value="P:methylation"/>
    <property type="evidence" value="ECO:0007669"/>
    <property type="project" value="UniProtKB-KW"/>
</dbReference>
<gene>
    <name evidence="10 13" type="primary">mnmC</name>
    <name evidence="13" type="ORF">EHSB41UT_04416</name>
</gene>
<dbReference type="GO" id="GO:0016645">
    <property type="term" value="F:oxidoreductase activity, acting on the CH-NH group of donors"/>
    <property type="evidence" value="ECO:0007669"/>
    <property type="project" value="InterPro"/>
</dbReference>
<sequence length="670" mass="73604">MKPQSESNTNNQPVQCAEISWDENGQPISSAFDDVYFSKVSGLEETRHVFIEQNLLPARFASLTDGQVFTIGETGFGSGLNFLCAWHSFLEHAPASARMHFISVEKFPLSRDDMVQALALWPELKDSADQLIKQYPGAIPGFHRCSFADGRVKLTLMMDDVHNAFPQIDGKVNAWFLDGFAPSKNPQMWQPELFTNIADKSAPDATYATFTVARIVRDGLKDGGMSIKKVPGFGRKREMICGEIFPEGQPQNESSNKPWLTRIPATTHNQSAVIIGAGMAGAATAKALAERGWQVTVVDKNTQPALGASGNPQGMLYTRLSANPTPLTQLVTQGYRHTLNLLGEAPEDLYQLCGLVQLPDSNKEQLRQQKLVDCQRYKELLEPMTAQELSDRAGIAIEQDGLYFKDGGWVKPPAFVNWLLAHNNIHFRGNCEVTAMERINDNWQLTLADQTTLTTPVVIIACGHHANALDQTSHLPLKAIRGQITSVPATSASEALRTVICEDGYIAPASHGRHTLGATFHFDDPEEHCRASDHQLNLDNISHFSPAMAQALDFAHLNVDTLPGKVGWRCTTPDYLPMVGPVMDNEVFRERFAVLAKNAKTKVEAEVPWLDGLYINTGHGSRGLITAPLCGELLASQICGELSPLPETLAADLHPGRFPARELIRGTKAL</sequence>
<reference evidence="13 14" key="1">
    <citation type="submission" date="2017-03" db="EMBL/GenBank/DDBJ databases">
        <authorList>
            <person name="Afonso C.L."/>
            <person name="Miller P.J."/>
            <person name="Scott M.A."/>
            <person name="Spackman E."/>
            <person name="Goraichik I."/>
            <person name="Dimitrov K.M."/>
            <person name="Suarez D.L."/>
            <person name="Swayne D.E."/>
        </authorList>
    </citation>
    <scope>NUCLEOTIDE SEQUENCE [LARGE SCALE GENOMIC DNA]</scope>
    <source>
        <strain evidence="13">SB41UT1</strain>
    </source>
</reference>
<dbReference type="GO" id="GO:0002097">
    <property type="term" value="P:tRNA wobble base modification"/>
    <property type="evidence" value="ECO:0007669"/>
    <property type="project" value="UniProtKB-UniRule"/>
</dbReference>
<dbReference type="Gene3D" id="3.30.9.10">
    <property type="entry name" value="D-Amino Acid Oxidase, subunit A, domain 2"/>
    <property type="match status" value="1"/>
</dbReference>
<keyword evidence="14" id="KW-1185">Reference proteome</keyword>
<feature type="domain" description="FAD dependent oxidoreductase" evidence="11">
    <location>
        <begin position="272"/>
        <end position="636"/>
    </location>
</feature>
<evidence type="ECO:0000256" key="3">
    <source>
        <dbReference type="ARBA" id="ARBA00022630"/>
    </source>
</evidence>
<dbReference type="NCBIfam" id="TIGR03197">
    <property type="entry name" value="MnmC_Cterm"/>
    <property type="match status" value="1"/>
</dbReference>
<dbReference type="SUPFAM" id="SSF51905">
    <property type="entry name" value="FAD/NAD(P)-binding domain"/>
    <property type="match status" value="1"/>
</dbReference>
<evidence type="ECO:0000256" key="6">
    <source>
        <dbReference type="ARBA" id="ARBA00022694"/>
    </source>
</evidence>
<dbReference type="GO" id="GO:0050660">
    <property type="term" value="F:flavin adenine dinucleotide binding"/>
    <property type="evidence" value="ECO:0007669"/>
    <property type="project" value="UniProtKB-UniRule"/>
</dbReference>
<dbReference type="InterPro" id="IPR047785">
    <property type="entry name" value="tRNA_MNMC2"/>
</dbReference>
<dbReference type="InterPro" id="IPR036188">
    <property type="entry name" value="FAD/NAD-bd_sf"/>
</dbReference>
<evidence type="ECO:0000256" key="4">
    <source>
        <dbReference type="ARBA" id="ARBA00022679"/>
    </source>
</evidence>
<comment type="subcellular location">
    <subcellularLocation>
        <location evidence="10">Cytoplasm</location>
    </subcellularLocation>
</comment>
<dbReference type="Proteomes" id="UP000196573">
    <property type="component" value="Unassembled WGS sequence"/>
</dbReference>
<dbReference type="GO" id="GO:0005737">
    <property type="term" value="C:cytoplasm"/>
    <property type="evidence" value="ECO:0007669"/>
    <property type="project" value="UniProtKB-SubCell"/>
</dbReference>
<dbReference type="SUPFAM" id="SSF54373">
    <property type="entry name" value="FAD-linked reductases, C-terminal domain"/>
    <property type="match status" value="1"/>
</dbReference>
<protein>
    <recommendedName>
        <fullName evidence="10">tRNA 5-methylaminomethyl-2-thiouridine biosynthesis bifunctional protein MnmC</fullName>
        <shortName evidence="10">tRNA mnm(5)s(2)U biosynthesis bifunctional protein</shortName>
    </recommendedName>
    <domain>
        <recommendedName>
            <fullName evidence="10">tRNA (mnm(5)s(2)U34)-methyltransferase</fullName>
            <ecNumber evidence="10">2.1.1.61</ecNumber>
        </recommendedName>
    </domain>
    <domain>
        <recommendedName>
            <fullName evidence="10">FAD-dependent cmnm(5)s(2)U34 oxidoreductase</fullName>
            <ecNumber evidence="10">1.5.-.-</ecNumber>
        </recommendedName>
    </domain>
</protein>
<dbReference type="AlphaFoldDB" id="A0A1X7AR81"/>
<keyword evidence="2 10" id="KW-0489">Methyltransferase</keyword>